<feature type="transmembrane region" description="Helical" evidence="2">
    <location>
        <begin position="766"/>
        <end position="785"/>
    </location>
</feature>
<dbReference type="Gene3D" id="4.10.1080.10">
    <property type="entry name" value="TSP type-3 repeat"/>
    <property type="match status" value="1"/>
</dbReference>
<evidence type="ECO:0000256" key="2">
    <source>
        <dbReference type="SAM" id="Phobius"/>
    </source>
</evidence>
<feature type="compositionally biased region" description="Acidic residues" evidence="1">
    <location>
        <begin position="42"/>
        <end position="59"/>
    </location>
</feature>
<dbReference type="Gene3D" id="2.60.40.10">
    <property type="entry name" value="Immunoglobulins"/>
    <property type="match status" value="1"/>
</dbReference>
<dbReference type="EMBL" id="FOHK01000011">
    <property type="protein sequence ID" value="SET66450.1"/>
    <property type="molecule type" value="Genomic_DNA"/>
</dbReference>
<keyword evidence="4" id="KW-1185">Reference proteome</keyword>
<dbReference type="InterPro" id="IPR053784">
    <property type="entry name" value="Choice_anch_U_dom"/>
</dbReference>
<feature type="non-terminal residue" evidence="3">
    <location>
        <position position="1"/>
    </location>
</feature>
<gene>
    <name evidence="3" type="ORF">SAMN05660429_02335</name>
</gene>
<dbReference type="NCBIfam" id="NF041766">
    <property type="entry name" value="choice_anch_U"/>
    <property type="match status" value="1"/>
</dbReference>
<dbReference type="RefSeq" id="WP_177168911.1">
    <property type="nucleotide sequence ID" value="NZ_FOHK01000011.1"/>
</dbReference>
<keyword evidence="2" id="KW-1133">Transmembrane helix</keyword>
<name>A0A1I0G708_THASX</name>
<dbReference type="GO" id="GO:0005509">
    <property type="term" value="F:calcium ion binding"/>
    <property type="evidence" value="ECO:0007669"/>
    <property type="project" value="InterPro"/>
</dbReference>
<dbReference type="AlphaFoldDB" id="A0A1I0G708"/>
<dbReference type="Pfam" id="PF22352">
    <property type="entry name" value="K319L-like_PKD"/>
    <property type="match status" value="1"/>
</dbReference>
<accession>A0A1I0G708</accession>
<evidence type="ECO:0000313" key="3">
    <source>
        <dbReference type="EMBL" id="SET66450.1"/>
    </source>
</evidence>
<keyword evidence="2" id="KW-0812">Transmembrane</keyword>
<keyword evidence="2" id="KW-0472">Membrane</keyword>
<evidence type="ECO:0000256" key="1">
    <source>
        <dbReference type="SAM" id="MobiDB-lite"/>
    </source>
</evidence>
<feature type="region of interest" description="Disordered" evidence="1">
    <location>
        <begin position="1"/>
        <end position="71"/>
    </location>
</feature>
<sequence>FPNDPTESQDSDNDGTGDNADAFPNDPTETKDTDNDGIGNNADDDDDNDGVKDENDENPESPGESDTTAPIIGEVEDITVEATGEFTQVAFTSPNVSDDNDANPSLSADITDMGYTVGTHTITWTATDVSGNQSTKEQTLYVLDTTAPVFDVIAPISLNATGQFTAIDNNLSFTVFDIVDGEFDVLIPQDLVLESGLHLIDIVAYDNAQNMATASLELRILPEAALAQGFAVEAGATYTLDVNLSGKAPEYPVQVAYTLYVNGFVNNQLTTQLTEGQVAQLALDIPSDVSFEDTLMVNLDSVSNAFIGETSQSILTVTNDNIAPTLTLTIEQNQASVSVIDPTAGMATVKATIADVNQQDTHDILWTAGDSALFDENVDDSDFTFEFDPSSLVDGTYFIDVLVTENNTTQALSVNQRIAFNIETPNDLDDETDSDNDGIVDSEEGYTDSDGDGIADYLDNDDNTTRLPLYGNTESMQTEPGLTMTLGRVVASLGVTVDSATFLLTDLASLVSEGAADAEDSNYNAITPLYNFVINGLAEQGDTVAVVIPLEQDMFLPANAVYRKYSETMGWFTFVEDARNAISSTVQDSSGNCPAANDSVYDLAESQGLVEGNNCIQLIIEDGGPNDTDMLSNGSVEDPGVIATEIIEEDPVEEEPVNAAPIVSIENHAANFNELTSVTLNAIATDEEGDELSYQWRQVAGVEVTMSNVESAQLSIELPEVAENQRVEFEVTVSDGEYSVTMTTSFQILNKDEVVVVTPEPSSSGGSISVGWIILILLFLLLNGIRRDAAQRNKKPKERK</sequence>
<dbReference type="InterPro" id="IPR013783">
    <property type="entry name" value="Ig-like_fold"/>
</dbReference>
<dbReference type="InterPro" id="IPR028974">
    <property type="entry name" value="TSP_type-3_rpt"/>
</dbReference>
<evidence type="ECO:0000313" key="4">
    <source>
        <dbReference type="Proteomes" id="UP000199308"/>
    </source>
</evidence>
<feature type="region of interest" description="Disordered" evidence="1">
    <location>
        <begin position="425"/>
        <end position="454"/>
    </location>
</feature>
<dbReference type="STRING" id="349064.SAMN05660429_02335"/>
<reference evidence="3 4" key="1">
    <citation type="submission" date="2016-10" db="EMBL/GenBank/DDBJ databases">
        <authorList>
            <person name="de Groot N.N."/>
        </authorList>
    </citation>
    <scope>NUCLEOTIDE SEQUENCE [LARGE SCALE GENOMIC DNA]</scope>
    <source>
        <strain evidence="3 4">DSM 19706</strain>
    </source>
</reference>
<dbReference type="SUPFAM" id="SSF103647">
    <property type="entry name" value="TSP type-3 repeat"/>
    <property type="match status" value="1"/>
</dbReference>
<protein>
    <submittedName>
        <fullName evidence="3">Vibriolysin</fullName>
    </submittedName>
</protein>
<dbReference type="Proteomes" id="UP000199308">
    <property type="component" value="Unassembled WGS sequence"/>
</dbReference>
<feature type="compositionally biased region" description="Acidic residues" evidence="1">
    <location>
        <begin position="426"/>
        <end position="454"/>
    </location>
</feature>
<proteinExistence type="predicted"/>
<organism evidence="3 4">
    <name type="scientific">Thalassotalea agarivorans</name>
    <name type="common">Thalassomonas agarivorans</name>
    <dbReference type="NCBI Taxonomy" id="349064"/>
    <lineage>
        <taxon>Bacteria</taxon>
        <taxon>Pseudomonadati</taxon>
        <taxon>Pseudomonadota</taxon>
        <taxon>Gammaproteobacteria</taxon>
        <taxon>Alteromonadales</taxon>
        <taxon>Colwelliaceae</taxon>
        <taxon>Thalassotalea</taxon>
    </lineage>
</organism>